<dbReference type="Proteomes" id="UP000198807">
    <property type="component" value="Unassembled WGS sequence"/>
</dbReference>
<dbReference type="AlphaFoldDB" id="A0A1H7V1G4"/>
<gene>
    <name evidence="1" type="ORF">SAMN04488129_12251</name>
</gene>
<dbReference type="EMBL" id="FOBC01000022">
    <property type="protein sequence ID" value="SEM02597.1"/>
    <property type="molecule type" value="Genomic_DNA"/>
</dbReference>
<accession>A0A1H7V1G4</accession>
<reference evidence="2" key="1">
    <citation type="submission" date="2016-10" db="EMBL/GenBank/DDBJ databases">
        <authorList>
            <person name="Varghese N."/>
            <person name="Submissions S."/>
        </authorList>
    </citation>
    <scope>NUCLEOTIDE SEQUENCE [LARGE SCALE GENOMIC DNA]</scope>
    <source>
        <strain evidence="2">CGMCC 1.9150</strain>
    </source>
</reference>
<proteinExistence type="predicted"/>
<organism evidence="1 2">
    <name type="scientific">Halomonas daqiaonensis</name>
    <dbReference type="NCBI Taxonomy" id="650850"/>
    <lineage>
        <taxon>Bacteria</taxon>
        <taxon>Pseudomonadati</taxon>
        <taxon>Pseudomonadota</taxon>
        <taxon>Gammaproteobacteria</taxon>
        <taxon>Oceanospirillales</taxon>
        <taxon>Halomonadaceae</taxon>
        <taxon>Halomonas</taxon>
    </lineage>
</organism>
<dbReference type="STRING" id="650850.SAMN04488129_12251"/>
<sequence>MDVYQIRLFLVFGGHLRSPLLRSGWAIPEVAWYRPFLIWGC</sequence>
<protein>
    <submittedName>
        <fullName evidence="1">Uncharacterized protein</fullName>
    </submittedName>
</protein>
<evidence type="ECO:0000313" key="1">
    <source>
        <dbReference type="EMBL" id="SEM02597.1"/>
    </source>
</evidence>
<evidence type="ECO:0000313" key="2">
    <source>
        <dbReference type="Proteomes" id="UP000198807"/>
    </source>
</evidence>
<name>A0A1H7V1G4_9GAMM</name>
<keyword evidence="2" id="KW-1185">Reference proteome</keyword>
<dbReference type="RefSeq" id="WP_280140908.1">
    <property type="nucleotide sequence ID" value="NZ_FOBC01000022.1"/>
</dbReference>